<evidence type="ECO:0000256" key="4">
    <source>
        <dbReference type="SAM" id="MobiDB-lite"/>
    </source>
</evidence>
<evidence type="ECO:0000256" key="2">
    <source>
        <dbReference type="ARBA" id="ARBA00007131"/>
    </source>
</evidence>
<evidence type="ECO:0000259" key="5">
    <source>
        <dbReference type="Pfam" id="PF00456"/>
    </source>
</evidence>
<dbReference type="SUPFAM" id="SSF52518">
    <property type="entry name" value="Thiamin diphosphate-binding fold (THDP-binding)"/>
    <property type="match status" value="1"/>
</dbReference>
<evidence type="ECO:0000313" key="6">
    <source>
        <dbReference type="EMBL" id="SPL62066.1"/>
    </source>
</evidence>
<name>A0A2P9HD90_9HYPH</name>
<dbReference type="AlphaFoldDB" id="A0A2P9HD90"/>
<sequence>MTLPSPVGMSSAGASPGANSYMPDEKTVSFLRERAQFIRLETIRLIDIAKTGHYTSVFSAAEAFAALYYDVMNLRHGEPHWDERDRFTIGKGHAAVGLFPIYADLGFFPKEWLDDYTRLGSPLGDHPDMRKVPGVDFSSGSIGHALSNAIGIALAQRWTGKSYKVFCMMGDGEMQEGQVWEAALFAAQNRMSNLIAIVDRNGYQLDGKVDDVMNIEPLDQKWSAFGWEVHEVDGHDVTAVTELLRRLRADDTRERPVVVISKTVKGKGVSYMETEPGWHLGWLDTEDADAAVAEIKSKVI</sequence>
<feature type="region of interest" description="Disordered" evidence="4">
    <location>
        <begin position="1"/>
        <end position="20"/>
    </location>
</feature>
<dbReference type="Gene3D" id="3.40.50.970">
    <property type="match status" value="1"/>
</dbReference>
<dbReference type="GO" id="GO:0004802">
    <property type="term" value="F:transketolase activity"/>
    <property type="evidence" value="ECO:0007669"/>
    <property type="project" value="UniProtKB-EC"/>
</dbReference>
<evidence type="ECO:0000313" key="7">
    <source>
        <dbReference type="Proteomes" id="UP000246073"/>
    </source>
</evidence>
<reference evidence="7" key="1">
    <citation type="submission" date="2017-12" db="EMBL/GenBank/DDBJ databases">
        <authorList>
            <person name="Diaz M."/>
        </authorList>
    </citation>
    <scope>NUCLEOTIDE SEQUENCE [LARGE SCALE GENOMIC DNA]</scope>
    <source>
        <strain evidence="7">FI11154</strain>
    </source>
</reference>
<comment type="cofactor">
    <cofactor evidence="1">
        <name>thiamine diphosphate</name>
        <dbReference type="ChEBI" id="CHEBI:58937"/>
    </cofactor>
</comment>
<evidence type="ECO:0000256" key="3">
    <source>
        <dbReference type="ARBA" id="ARBA00023052"/>
    </source>
</evidence>
<dbReference type="InterPro" id="IPR029061">
    <property type="entry name" value="THDP-binding"/>
</dbReference>
<keyword evidence="3" id="KW-0786">Thiamine pyrophosphate</keyword>
<feature type="domain" description="Transketolase N-terminal" evidence="5">
    <location>
        <begin position="35"/>
        <end position="287"/>
    </location>
</feature>
<protein>
    <submittedName>
        <fullName evidence="6">Transketolase, N-terminal section</fullName>
        <ecNumber evidence="6">2.2.1.1</ecNumber>
    </submittedName>
</protein>
<dbReference type="Proteomes" id="UP000246073">
    <property type="component" value="Unassembled WGS sequence"/>
</dbReference>
<dbReference type="EC" id="2.2.1.1" evidence="6"/>
<evidence type="ECO:0000256" key="1">
    <source>
        <dbReference type="ARBA" id="ARBA00001964"/>
    </source>
</evidence>
<dbReference type="EMBL" id="OOFM01000001">
    <property type="protein sequence ID" value="SPL62066.1"/>
    <property type="molecule type" value="Genomic_DNA"/>
</dbReference>
<dbReference type="CDD" id="cd02012">
    <property type="entry name" value="TPP_TK"/>
    <property type="match status" value="1"/>
</dbReference>
<comment type="similarity">
    <text evidence="2">Belongs to the transketolase family.</text>
</comment>
<gene>
    <name evidence="6" type="ORF">OHAE_4858</name>
</gene>
<organism evidence="6 7">
    <name type="scientific">Ochrobactrum soli</name>
    <dbReference type="NCBI Taxonomy" id="2448455"/>
    <lineage>
        <taxon>Bacteria</taxon>
        <taxon>Pseudomonadati</taxon>
        <taxon>Pseudomonadota</taxon>
        <taxon>Alphaproteobacteria</taxon>
        <taxon>Hyphomicrobiales</taxon>
        <taxon>Brucellaceae</taxon>
        <taxon>Brucella/Ochrobactrum group</taxon>
        <taxon>Ochrobactrum</taxon>
    </lineage>
</organism>
<dbReference type="RefSeq" id="WP_319080296.1">
    <property type="nucleotide sequence ID" value="NZ_JABFCY010000003.1"/>
</dbReference>
<keyword evidence="6" id="KW-0808">Transferase</keyword>
<accession>A0A2P9HD90</accession>
<dbReference type="Pfam" id="PF00456">
    <property type="entry name" value="Transketolase_N"/>
    <property type="match status" value="1"/>
</dbReference>
<dbReference type="PANTHER" id="PTHR47514:SF1">
    <property type="entry name" value="TRANSKETOLASE N-TERMINAL SECTION-RELATED"/>
    <property type="match status" value="1"/>
</dbReference>
<proteinExistence type="inferred from homology"/>
<dbReference type="InterPro" id="IPR005474">
    <property type="entry name" value="Transketolase_N"/>
</dbReference>
<dbReference type="PANTHER" id="PTHR47514">
    <property type="entry name" value="TRANSKETOLASE N-TERMINAL SECTION-RELATED"/>
    <property type="match status" value="1"/>
</dbReference>